<keyword evidence="1" id="KW-0472">Membrane</keyword>
<feature type="transmembrane region" description="Helical" evidence="1">
    <location>
        <begin position="12"/>
        <end position="30"/>
    </location>
</feature>
<dbReference type="Pfam" id="PF05857">
    <property type="entry name" value="TraX"/>
    <property type="match status" value="2"/>
</dbReference>
<feature type="transmembrane region" description="Helical" evidence="1">
    <location>
        <begin position="233"/>
        <end position="251"/>
    </location>
</feature>
<protein>
    <recommendedName>
        <fullName evidence="4">TraX protein</fullName>
    </recommendedName>
</protein>
<feature type="transmembrane region" description="Helical" evidence="1">
    <location>
        <begin position="169"/>
        <end position="193"/>
    </location>
</feature>
<dbReference type="EMBL" id="SVER01000032">
    <property type="protein sequence ID" value="MBE5920418.1"/>
    <property type="molecule type" value="Genomic_DNA"/>
</dbReference>
<evidence type="ECO:0008006" key="4">
    <source>
        <dbReference type="Google" id="ProtNLM"/>
    </source>
</evidence>
<comment type="caution">
    <text evidence="2">The sequence shown here is derived from an EMBL/GenBank/DDBJ whole genome shotgun (WGS) entry which is preliminary data.</text>
</comment>
<dbReference type="Proteomes" id="UP000766246">
    <property type="component" value="Unassembled WGS sequence"/>
</dbReference>
<evidence type="ECO:0000256" key="1">
    <source>
        <dbReference type="SAM" id="Phobius"/>
    </source>
</evidence>
<feature type="transmembrane region" description="Helical" evidence="1">
    <location>
        <begin position="205"/>
        <end position="227"/>
    </location>
</feature>
<name>A0A927YRE0_9FIRM</name>
<sequence>MNIIRKGLTGFDLKYLALIFMVMDHIHYFFEFTGKVPIWFSWVGRLAAPLFLFCFIEGFFHTHDRKKYFLKIYVIAVIMGLIRFGFYNVLSFARRGDGFIPENAMLSSFAILFVVLQGIEWIKSKKYFIGITAVVMPIILPFIFALAVYQPDTNAGNSTISFFANMINFSILPLHTWIVDGGTATLLEGLALYALSHFKNKNIRVYGYGAFILLRNFGLMMLCHVPFTAYNLFFYSYEWMSVFSIAFMLLYNGKRGQGNGKFFYYFYPLHVYVLYGLSILIYTVTK</sequence>
<evidence type="ECO:0000313" key="3">
    <source>
        <dbReference type="Proteomes" id="UP000766246"/>
    </source>
</evidence>
<evidence type="ECO:0000313" key="2">
    <source>
        <dbReference type="EMBL" id="MBE5920418.1"/>
    </source>
</evidence>
<feature type="transmembrane region" description="Helical" evidence="1">
    <location>
        <begin position="36"/>
        <end position="56"/>
    </location>
</feature>
<feature type="transmembrane region" description="Helical" evidence="1">
    <location>
        <begin position="263"/>
        <end position="284"/>
    </location>
</feature>
<dbReference type="InterPro" id="IPR008875">
    <property type="entry name" value="TraX"/>
</dbReference>
<dbReference type="AlphaFoldDB" id="A0A927YRE0"/>
<proteinExistence type="predicted"/>
<reference evidence="2" key="1">
    <citation type="submission" date="2019-04" db="EMBL/GenBank/DDBJ databases">
        <title>Evolution of Biomass-Degrading Anaerobic Consortia Revealed by Metagenomics.</title>
        <authorList>
            <person name="Peng X."/>
        </authorList>
    </citation>
    <scope>NUCLEOTIDE SEQUENCE</scope>
    <source>
        <strain evidence="2">SIG311</strain>
    </source>
</reference>
<organism evidence="2 3">
    <name type="scientific">Pseudobutyrivibrio ruminis</name>
    <dbReference type="NCBI Taxonomy" id="46206"/>
    <lineage>
        <taxon>Bacteria</taxon>
        <taxon>Bacillati</taxon>
        <taxon>Bacillota</taxon>
        <taxon>Clostridia</taxon>
        <taxon>Lachnospirales</taxon>
        <taxon>Lachnospiraceae</taxon>
        <taxon>Pseudobutyrivibrio</taxon>
    </lineage>
</organism>
<feature type="transmembrane region" description="Helical" evidence="1">
    <location>
        <begin position="68"/>
        <end position="86"/>
    </location>
</feature>
<feature type="transmembrane region" description="Helical" evidence="1">
    <location>
        <begin position="98"/>
        <end position="116"/>
    </location>
</feature>
<keyword evidence="1" id="KW-0812">Transmembrane</keyword>
<accession>A0A927YRE0</accession>
<feature type="transmembrane region" description="Helical" evidence="1">
    <location>
        <begin position="128"/>
        <end position="149"/>
    </location>
</feature>
<keyword evidence="1" id="KW-1133">Transmembrane helix</keyword>
<gene>
    <name evidence="2" type="ORF">E7272_11330</name>
</gene>